<sequence length="530" mass="53888">MSTARRRGILIGAAVAVVVVVLAGVVLLNSGSTPDSASGEPGPATTAPGPKDMATKYVLAFSSHDAASAGKYTDNPQVATAAISDVYSSVSAKVRATLTEVAPAAAGATTSTGKFHLVWSLTSEKWDYDVPIELVRSGNDWKVHWTPALLHPELKDGQRLLLKTAGKQPAVVDRDGKALVGGDVTTPLVPLLDSALNSAKAQSSGDAGFAIGIVDGAGAVVKEVFTKEGSGTVKPATSTVSLATQAAAQAAVDSAGDRPAVIISMKANGEITSAARNAAAAAKSTNPFSGQFAPGSAFKIATATAALESGIDANEARDCPEVAQIGQRTLKNDGFGYPNPIPLHQAFAKSCNTTFGQIAADLPADGLKKAADQFGLNADFSIPGLTTEAGKVEAADDKSQRVEDGIGQGRVTVSPFGACLMAATVASGKAVTPQLFTDLPTEVGTGYKAPPAGVLGPLRQMMREVVTGGTATDLAKSGEVRGKTGTAQFGSGENAHGWFVGYKGDTAFVVFMEGADSSKPAVKLAAKFLS</sequence>
<evidence type="ECO:0000313" key="3">
    <source>
        <dbReference type="EMBL" id="SDX99639.1"/>
    </source>
</evidence>
<dbReference type="InterPro" id="IPR001460">
    <property type="entry name" value="PCN-bd_Tpept"/>
</dbReference>
<dbReference type="InterPro" id="IPR050515">
    <property type="entry name" value="Beta-lactam/transpept"/>
</dbReference>
<evidence type="ECO:0000259" key="2">
    <source>
        <dbReference type="Pfam" id="PF05223"/>
    </source>
</evidence>
<dbReference type="AlphaFoldDB" id="A0A1H3GBD0"/>
<dbReference type="RefSeq" id="WP_091290801.1">
    <property type="nucleotide sequence ID" value="NZ_FNON01000004.1"/>
</dbReference>
<dbReference type="GO" id="GO:0046677">
    <property type="term" value="P:response to antibiotic"/>
    <property type="evidence" value="ECO:0007669"/>
    <property type="project" value="InterPro"/>
</dbReference>
<protein>
    <submittedName>
        <fullName evidence="3">NTF2-like N-terminal transpeptidase domain-containing protein</fullName>
    </submittedName>
</protein>
<dbReference type="InterPro" id="IPR012338">
    <property type="entry name" value="Beta-lactam/transpept-like"/>
</dbReference>
<dbReference type="Pfam" id="PF05223">
    <property type="entry name" value="MecA_N"/>
    <property type="match status" value="1"/>
</dbReference>
<gene>
    <name evidence="3" type="ORF">SAMN05421504_104170</name>
</gene>
<dbReference type="Gene3D" id="3.40.710.10">
    <property type="entry name" value="DD-peptidase/beta-lactamase superfamily"/>
    <property type="match status" value="1"/>
</dbReference>
<dbReference type="InterPro" id="IPR007887">
    <property type="entry name" value="MecA_N"/>
</dbReference>
<dbReference type="GO" id="GO:0008658">
    <property type="term" value="F:penicillin binding"/>
    <property type="evidence" value="ECO:0007669"/>
    <property type="project" value="InterPro"/>
</dbReference>
<dbReference type="GO" id="GO:0071555">
    <property type="term" value="P:cell wall organization"/>
    <property type="evidence" value="ECO:0007669"/>
    <property type="project" value="TreeGrafter"/>
</dbReference>
<name>A0A1H3GBD0_9PSEU</name>
<accession>A0A1H3GBD0</accession>
<dbReference type="Proteomes" id="UP000199515">
    <property type="component" value="Unassembled WGS sequence"/>
</dbReference>
<dbReference type="PANTHER" id="PTHR30627">
    <property type="entry name" value="PEPTIDOGLYCAN D,D-TRANSPEPTIDASE"/>
    <property type="match status" value="1"/>
</dbReference>
<feature type="domain" description="Penicillin-binding protein transpeptidase" evidence="1">
    <location>
        <begin position="266"/>
        <end position="516"/>
    </location>
</feature>
<evidence type="ECO:0000259" key="1">
    <source>
        <dbReference type="Pfam" id="PF00905"/>
    </source>
</evidence>
<keyword evidence="4" id="KW-1185">Reference proteome</keyword>
<feature type="domain" description="NTF2-like N-terminal transpeptidase" evidence="2">
    <location>
        <begin position="50"/>
        <end position="158"/>
    </location>
</feature>
<dbReference type="STRING" id="589385.SAMN05421504_104170"/>
<proteinExistence type="predicted"/>
<organism evidence="3 4">
    <name type="scientific">Amycolatopsis xylanica</name>
    <dbReference type="NCBI Taxonomy" id="589385"/>
    <lineage>
        <taxon>Bacteria</taxon>
        <taxon>Bacillati</taxon>
        <taxon>Actinomycetota</taxon>
        <taxon>Actinomycetes</taxon>
        <taxon>Pseudonocardiales</taxon>
        <taxon>Pseudonocardiaceae</taxon>
        <taxon>Amycolatopsis</taxon>
    </lineage>
</organism>
<dbReference type="Pfam" id="PF00905">
    <property type="entry name" value="Transpeptidase"/>
    <property type="match status" value="1"/>
</dbReference>
<dbReference type="GO" id="GO:0071972">
    <property type="term" value="F:peptidoglycan L,D-transpeptidase activity"/>
    <property type="evidence" value="ECO:0007669"/>
    <property type="project" value="TreeGrafter"/>
</dbReference>
<dbReference type="SUPFAM" id="SSF56601">
    <property type="entry name" value="beta-lactamase/transpeptidase-like"/>
    <property type="match status" value="1"/>
</dbReference>
<dbReference type="EMBL" id="FNON01000004">
    <property type="protein sequence ID" value="SDX99639.1"/>
    <property type="molecule type" value="Genomic_DNA"/>
</dbReference>
<dbReference type="PANTHER" id="PTHR30627:SF24">
    <property type="entry name" value="PENICILLIN-BINDING PROTEIN 4B"/>
    <property type="match status" value="1"/>
</dbReference>
<reference evidence="3 4" key="1">
    <citation type="submission" date="2016-10" db="EMBL/GenBank/DDBJ databases">
        <authorList>
            <person name="de Groot N.N."/>
        </authorList>
    </citation>
    <scope>NUCLEOTIDE SEQUENCE [LARGE SCALE GENOMIC DNA]</scope>
    <source>
        <strain evidence="3 4">CPCC 202699</strain>
    </source>
</reference>
<dbReference type="GO" id="GO:0005886">
    <property type="term" value="C:plasma membrane"/>
    <property type="evidence" value="ECO:0007669"/>
    <property type="project" value="TreeGrafter"/>
</dbReference>
<dbReference type="OrthoDB" id="5241017at2"/>
<evidence type="ECO:0000313" key="4">
    <source>
        <dbReference type="Proteomes" id="UP000199515"/>
    </source>
</evidence>